<dbReference type="PATRIC" id="fig|1618207.4.peg.1547"/>
<name>A0A0D4BZ45_9MICC</name>
<proteinExistence type="inferred from homology"/>
<protein>
    <submittedName>
        <fullName evidence="3">Glycosyl transferase family 2</fullName>
    </submittedName>
</protein>
<comment type="similarity">
    <text evidence="1">Belongs to the glycosyltransferase 2 family.</text>
</comment>
<dbReference type="InterPro" id="IPR050256">
    <property type="entry name" value="Glycosyltransferase_2"/>
</dbReference>
<dbReference type="Gene3D" id="3.90.550.10">
    <property type="entry name" value="Spore Coat Polysaccharide Biosynthesis Protein SpsA, Chain A"/>
    <property type="match status" value="1"/>
</dbReference>
<dbReference type="STRING" id="1618207.UM93_07640"/>
<dbReference type="InterPro" id="IPR029044">
    <property type="entry name" value="Nucleotide-diphossugar_trans"/>
</dbReference>
<dbReference type="CDD" id="cd04179">
    <property type="entry name" value="DPM_DPG-synthase_like"/>
    <property type="match status" value="1"/>
</dbReference>
<dbReference type="InterPro" id="IPR001173">
    <property type="entry name" value="Glyco_trans_2-like"/>
</dbReference>
<dbReference type="PANTHER" id="PTHR48090">
    <property type="entry name" value="UNDECAPRENYL-PHOSPHATE 4-DEOXY-4-FORMAMIDO-L-ARABINOSE TRANSFERASE-RELATED"/>
    <property type="match status" value="1"/>
</dbReference>
<dbReference type="HOGENOM" id="CLU_033536_7_4_11"/>
<keyword evidence="4" id="KW-1185">Reference proteome</keyword>
<accession>A0A0D4BZ45</accession>
<gene>
    <name evidence="3" type="ORF">UM93_07640</name>
</gene>
<organism evidence="3 4">
    <name type="scientific">Psychromicrobium lacuslunae</name>
    <dbReference type="NCBI Taxonomy" id="1618207"/>
    <lineage>
        <taxon>Bacteria</taxon>
        <taxon>Bacillati</taxon>
        <taxon>Actinomycetota</taxon>
        <taxon>Actinomycetes</taxon>
        <taxon>Micrococcales</taxon>
        <taxon>Micrococcaceae</taxon>
        <taxon>Psychromicrobium</taxon>
    </lineage>
</organism>
<dbReference type="Pfam" id="PF00535">
    <property type="entry name" value="Glycos_transf_2"/>
    <property type="match status" value="1"/>
</dbReference>
<evidence type="ECO:0000256" key="1">
    <source>
        <dbReference type="ARBA" id="ARBA00006739"/>
    </source>
</evidence>
<evidence type="ECO:0000313" key="4">
    <source>
        <dbReference type="Proteomes" id="UP000061839"/>
    </source>
</evidence>
<dbReference type="GO" id="GO:0016740">
    <property type="term" value="F:transferase activity"/>
    <property type="evidence" value="ECO:0007669"/>
    <property type="project" value="UniProtKB-KW"/>
</dbReference>
<dbReference type="EMBL" id="CP011005">
    <property type="protein sequence ID" value="AJT41420.1"/>
    <property type="molecule type" value="Genomic_DNA"/>
</dbReference>
<reference evidence="3 4" key="1">
    <citation type="journal article" date="2015" name="Genome Announc.">
        <title>Complete Genome Sequencing of Protease-Producing Novel Arthrobacter sp. Strain IHBB 11108 Using PacBio Single-Molecule Real-Time Sequencing Technology.</title>
        <authorList>
            <person name="Kiran S."/>
            <person name="Swarnkar M.K."/>
            <person name="Pal M."/>
            <person name="Thakur R."/>
            <person name="Tewari R."/>
            <person name="Singh A.K."/>
            <person name="Gulati A."/>
        </authorList>
    </citation>
    <scope>NUCLEOTIDE SEQUENCE [LARGE SCALE GENOMIC DNA]</scope>
    <source>
        <strain evidence="3 4">IHBB 11108</strain>
    </source>
</reference>
<keyword evidence="3" id="KW-0808">Transferase</keyword>
<dbReference type="SUPFAM" id="SSF53448">
    <property type="entry name" value="Nucleotide-diphospho-sugar transferases"/>
    <property type="match status" value="1"/>
</dbReference>
<sequence length="258" mass="27831">MTASITPRVLIIMPAWNESEVIGDTIRSVNQVVPYSILVVDDGSKDDTAAVAREAGAEVITLPFNLGVGGAMRTGFKYALRHGYNTVIQVDSDGQHDPLDIDRVLAGLQQADISIGARFAGRGSYSVRGPRKWAMSVLARVISGVARVKLTDVTSGFRAANEKAIRQYIEHFPTEYLGDTIDSLIVAVKSGCRVVQVPVEMKVRQAGTPSTSPLKSTIYLGRSGLVLAFALARRRIKQDPRAVSVHEQETDRLGGAQG</sequence>
<dbReference type="RefSeq" id="WP_199921819.1">
    <property type="nucleotide sequence ID" value="NZ_CP011005.1"/>
</dbReference>
<dbReference type="KEGG" id="ari:UM93_07640"/>
<evidence type="ECO:0000259" key="2">
    <source>
        <dbReference type="Pfam" id="PF00535"/>
    </source>
</evidence>
<dbReference type="AlphaFoldDB" id="A0A0D4BZ45"/>
<dbReference type="PANTHER" id="PTHR48090:SF7">
    <property type="entry name" value="RFBJ PROTEIN"/>
    <property type="match status" value="1"/>
</dbReference>
<dbReference type="Proteomes" id="UP000061839">
    <property type="component" value="Chromosome"/>
</dbReference>
<feature type="domain" description="Glycosyltransferase 2-like" evidence="2">
    <location>
        <begin position="11"/>
        <end position="167"/>
    </location>
</feature>
<evidence type="ECO:0000313" key="3">
    <source>
        <dbReference type="EMBL" id="AJT41420.1"/>
    </source>
</evidence>